<evidence type="ECO:0000313" key="1">
    <source>
        <dbReference type="EMBL" id="KAL0565692.1"/>
    </source>
</evidence>
<comment type="caution">
    <text evidence="1">The sequence shown here is derived from an EMBL/GenBank/DDBJ whole genome shotgun (WGS) entry which is preliminary data.</text>
</comment>
<protein>
    <submittedName>
        <fullName evidence="1">Uncharacterized protein</fullName>
    </submittedName>
</protein>
<dbReference type="Proteomes" id="UP001465976">
    <property type="component" value="Unassembled WGS sequence"/>
</dbReference>
<name>A0ABR3ES74_9AGAR</name>
<organism evidence="1 2">
    <name type="scientific">Marasmius crinis-equi</name>
    <dbReference type="NCBI Taxonomy" id="585013"/>
    <lineage>
        <taxon>Eukaryota</taxon>
        <taxon>Fungi</taxon>
        <taxon>Dikarya</taxon>
        <taxon>Basidiomycota</taxon>
        <taxon>Agaricomycotina</taxon>
        <taxon>Agaricomycetes</taxon>
        <taxon>Agaricomycetidae</taxon>
        <taxon>Agaricales</taxon>
        <taxon>Marasmiineae</taxon>
        <taxon>Marasmiaceae</taxon>
        <taxon>Marasmius</taxon>
    </lineage>
</organism>
<evidence type="ECO:0000313" key="2">
    <source>
        <dbReference type="Proteomes" id="UP001465976"/>
    </source>
</evidence>
<sequence length="362" mass="41184">MRPTPASFSDHKTGILNDEDNAISLREDYLPNTVLAVEPRIPNNSLVDYLKCRYVTSSSLSKWKADEPIQAASMLPSPSFLSAEQPVHPATKMCLPLKVLALASAQLLHPMTKMCICRPEQPFHIPESKRLILGSKWINTPPPNVLFEKAKWPRPWKSEVRCTKLKQWLKWAKKKEKEHQINTNYAPGQWVQIRRGVYRGDPGQVFKLQMQERSDEEIEKERKLVKEGVQIPKQDRSVAGYELNGQILSHGLLLKLYKPDGLKPMSMVDVLTVVAFEEHPFSKRFPFPLPDNWEFCNGEEVEVSSREGHEHGQGVLGLSGGELCIEFVHDRVVALFPVTKERLKKVIKIGNYVEVISGDMVC</sequence>
<proteinExistence type="predicted"/>
<accession>A0ABR3ES74</accession>
<keyword evidence="2" id="KW-1185">Reference proteome</keyword>
<reference evidence="1 2" key="1">
    <citation type="submission" date="2024-02" db="EMBL/GenBank/DDBJ databases">
        <title>A draft genome for the cacao thread blight pathogen Marasmius crinis-equi.</title>
        <authorList>
            <person name="Cohen S.P."/>
            <person name="Baruah I.K."/>
            <person name="Amoako-Attah I."/>
            <person name="Bukari Y."/>
            <person name="Meinhardt L.W."/>
            <person name="Bailey B.A."/>
        </authorList>
    </citation>
    <scope>NUCLEOTIDE SEQUENCE [LARGE SCALE GENOMIC DNA]</scope>
    <source>
        <strain evidence="1 2">GH-76</strain>
    </source>
</reference>
<gene>
    <name evidence="1" type="ORF">V5O48_016326</name>
</gene>
<dbReference type="EMBL" id="JBAHYK010002160">
    <property type="protein sequence ID" value="KAL0565692.1"/>
    <property type="molecule type" value="Genomic_DNA"/>
</dbReference>